<feature type="region of interest" description="Disordered" evidence="1">
    <location>
        <begin position="1"/>
        <end position="30"/>
    </location>
</feature>
<evidence type="ECO:0000256" key="1">
    <source>
        <dbReference type="SAM" id="MobiDB-lite"/>
    </source>
</evidence>
<reference evidence="2 3" key="1">
    <citation type="submission" date="2023-10" db="EMBL/GenBank/DDBJ databases">
        <title>Genomes of two closely related lineages of the louse Polyplax serrata with different host specificities.</title>
        <authorList>
            <person name="Martinu J."/>
            <person name="Tarabai H."/>
            <person name="Stefka J."/>
            <person name="Hypsa V."/>
        </authorList>
    </citation>
    <scope>NUCLEOTIDE SEQUENCE [LARGE SCALE GENOMIC DNA]</scope>
    <source>
        <strain evidence="2">HR10_N</strain>
    </source>
</reference>
<feature type="compositionally biased region" description="Polar residues" evidence="1">
    <location>
        <begin position="1"/>
        <end position="10"/>
    </location>
</feature>
<accession>A0AAN8PWJ8</accession>
<dbReference type="EMBL" id="JAWJWE010000038">
    <property type="protein sequence ID" value="KAK6623669.1"/>
    <property type="molecule type" value="Genomic_DNA"/>
</dbReference>
<feature type="compositionally biased region" description="Basic and acidic residues" evidence="1">
    <location>
        <begin position="11"/>
        <end position="22"/>
    </location>
</feature>
<name>A0AAN8PWJ8_POLSC</name>
<evidence type="ECO:0000313" key="3">
    <source>
        <dbReference type="Proteomes" id="UP001372834"/>
    </source>
</evidence>
<organism evidence="2 3">
    <name type="scientific">Polyplax serrata</name>
    <name type="common">Common mouse louse</name>
    <dbReference type="NCBI Taxonomy" id="468196"/>
    <lineage>
        <taxon>Eukaryota</taxon>
        <taxon>Metazoa</taxon>
        <taxon>Ecdysozoa</taxon>
        <taxon>Arthropoda</taxon>
        <taxon>Hexapoda</taxon>
        <taxon>Insecta</taxon>
        <taxon>Pterygota</taxon>
        <taxon>Neoptera</taxon>
        <taxon>Paraneoptera</taxon>
        <taxon>Psocodea</taxon>
        <taxon>Troctomorpha</taxon>
        <taxon>Phthiraptera</taxon>
        <taxon>Anoplura</taxon>
        <taxon>Polyplacidae</taxon>
        <taxon>Polyplax</taxon>
    </lineage>
</organism>
<dbReference type="AlphaFoldDB" id="A0AAN8PWJ8"/>
<proteinExistence type="predicted"/>
<evidence type="ECO:0000313" key="2">
    <source>
        <dbReference type="EMBL" id="KAK6623669.1"/>
    </source>
</evidence>
<gene>
    <name evidence="2" type="ORF">RUM43_009521</name>
</gene>
<sequence length="94" mass="10275">MSVTNNYQNEITKEDPKFDGRTLTDPGTELTQVRVRVPADSDSCGEFKITCGSTTQLPRPGASCLAYAPRFADTALLRVAICLTRECVETTRAC</sequence>
<dbReference type="Proteomes" id="UP001372834">
    <property type="component" value="Unassembled WGS sequence"/>
</dbReference>
<comment type="caution">
    <text evidence="2">The sequence shown here is derived from an EMBL/GenBank/DDBJ whole genome shotgun (WGS) entry which is preliminary data.</text>
</comment>
<protein>
    <submittedName>
        <fullName evidence="2">Uncharacterized protein</fullName>
    </submittedName>
</protein>